<comment type="caution">
    <text evidence="1">The sequence shown here is derived from an EMBL/GenBank/DDBJ whole genome shotgun (WGS) entry which is preliminary data.</text>
</comment>
<name>A0A5J4NHN2_9TREM</name>
<dbReference type="EMBL" id="QNGE01002739">
    <property type="protein sequence ID" value="KAA3675075.1"/>
    <property type="molecule type" value="Genomic_DNA"/>
</dbReference>
<keyword evidence="2" id="KW-1185">Reference proteome</keyword>
<reference evidence="1 2" key="1">
    <citation type="journal article" date="2019" name="Gigascience">
        <title>Whole-genome sequence of the oriental lung fluke Paragonimus westermani.</title>
        <authorList>
            <person name="Oey H."/>
            <person name="Zakrzewski M."/>
            <person name="Narain K."/>
            <person name="Devi K.R."/>
            <person name="Agatsuma T."/>
            <person name="Nawaratna S."/>
            <person name="Gobert G.N."/>
            <person name="Jones M.K."/>
            <person name="Ragan M.A."/>
            <person name="McManus D.P."/>
            <person name="Krause L."/>
        </authorList>
    </citation>
    <scope>NUCLEOTIDE SEQUENCE [LARGE SCALE GENOMIC DNA]</scope>
    <source>
        <strain evidence="1 2">IND2009</strain>
    </source>
</reference>
<proteinExistence type="predicted"/>
<dbReference type="AlphaFoldDB" id="A0A5J4NHN2"/>
<organism evidence="1 2">
    <name type="scientific">Paragonimus westermani</name>
    <dbReference type="NCBI Taxonomy" id="34504"/>
    <lineage>
        <taxon>Eukaryota</taxon>
        <taxon>Metazoa</taxon>
        <taxon>Spiralia</taxon>
        <taxon>Lophotrochozoa</taxon>
        <taxon>Platyhelminthes</taxon>
        <taxon>Trematoda</taxon>
        <taxon>Digenea</taxon>
        <taxon>Plagiorchiida</taxon>
        <taxon>Troglotremata</taxon>
        <taxon>Troglotrematidae</taxon>
        <taxon>Paragonimus</taxon>
    </lineage>
</organism>
<evidence type="ECO:0000313" key="1">
    <source>
        <dbReference type="EMBL" id="KAA3675075.1"/>
    </source>
</evidence>
<protein>
    <submittedName>
        <fullName evidence="1">Uncharacterized protein</fullName>
    </submittedName>
</protein>
<gene>
    <name evidence="1" type="ORF">DEA37_0003088</name>
</gene>
<feature type="non-terminal residue" evidence="1">
    <location>
        <position position="98"/>
    </location>
</feature>
<accession>A0A5J4NHN2</accession>
<sequence>MRSVLELLCCLRCNSRQSARKSNVATIREILAYFDTATEDEHATINVFLYNTLINLMEMSQIEQAASRVRAPLKCPLIDRYALAELQTTIKFLVSAQP</sequence>
<evidence type="ECO:0000313" key="2">
    <source>
        <dbReference type="Proteomes" id="UP000324629"/>
    </source>
</evidence>
<dbReference type="Proteomes" id="UP000324629">
    <property type="component" value="Unassembled WGS sequence"/>
</dbReference>